<evidence type="ECO:0000256" key="6">
    <source>
        <dbReference type="RuleBase" id="RU000416"/>
    </source>
</evidence>
<accession>A0A921LVI1</accession>
<dbReference type="Pfam" id="PF00145">
    <property type="entry name" value="DNA_methylase"/>
    <property type="match status" value="1"/>
</dbReference>
<dbReference type="PROSITE" id="PS00094">
    <property type="entry name" value="C5_MTASE_1"/>
    <property type="match status" value="1"/>
</dbReference>
<dbReference type="EMBL" id="DYUZ01000031">
    <property type="protein sequence ID" value="HJG37910.1"/>
    <property type="molecule type" value="Genomic_DNA"/>
</dbReference>
<dbReference type="InterPro" id="IPR050390">
    <property type="entry name" value="C5-Methyltransferase"/>
</dbReference>
<reference evidence="8" key="2">
    <citation type="submission" date="2021-09" db="EMBL/GenBank/DDBJ databases">
        <authorList>
            <person name="Gilroy R."/>
        </authorList>
    </citation>
    <scope>NUCLEOTIDE SEQUENCE</scope>
    <source>
        <strain evidence="8">ChiHjej13B12-9602</strain>
    </source>
</reference>
<dbReference type="Gene3D" id="3.90.120.10">
    <property type="entry name" value="DNA Methylase, subunit A, domain 2"/>
    <property type="match status" value="1"/>
</dbReference>
<sequence length="363" mass="40092">MGAIIGTRTNIPASDGNPSIGAVDLFCGIGGLTYGLRTSGIDVVAGYDLDDSCEYAYEANNGKGTFVCKNVSEVTGEEIRERLKKFDVKVLVGCAPCQPFSTHRKDKKHRERHKDWGLLAQFGRLVEEVMPDYISMENVPELMKESIFTDFVATLKRLAYSVTYNVVKAEEYGVPQHRRRLLLLASKKGTIDLVSPICDEEHVVTVREAIGKLPPVKAGGVYEGDPLQTASALSELNLRRIKASTQNGTWRDWPEDLRLDCHKRASGQTYPSVYGRMAWDETSPTITTQFYMYGTGRFGHPEQDRAITLREGAVLQSFPKGYVFTRPGEKISRKAIARHIGNAVPPKLGEAVGKSIIAACCAD</sequence>
<organism evidence="8 9">
    <name type="scientific">Enorma phocaeensis</name>
    <dbReference type="NCBI Taxonomy" id="1871019"/>
    <lineage>
        <taxon>Bacteria</taxon>
        <taxon>Bacillati</taxon>
        <taxon>Actinomycetota</taxon>
        <taxon>Coriobacteriia</taxon>
        <taxon>Coriobacteriales</taxon>
        <taxon>Coriobacteriaceae</taxon>
        <taxon>Enorma</taxon>
    </lineage>
</organism>
<keyword evidence="4" id="KW-0680">Restriction system</keyword>
<dbReference type="PRINTS" id="PR00105">
    <property type="entry name" value="C5METTRFRASE"/>
</dbReference>
<evidence type="ECO:0000256" key="7">
    <source>
        <dbReference type="RuleBase" id="RU000417"/>
    </source>
</evidence>
<evidence type="ECO:0000256" key="3">
    <source>
        <dbReference type="ARBA" id="ARBA00022691"/>
    </source>
</evidence>
<evidence type="ECO:0000256" key="4">
    <source>
        <dbReference type="ARBA" id="ARBA00022747"/>
    </source>
</evidence>
<comment type="similarity">
    <text evidence="5 6">Belongs to the class I-like SAM-binding methyltransferase superfamily. C5-methyltransferase family.</text>
</comment>
<dbReference type="GO" id="GO:0003677">
    <property type="term" value="F:DNA binding"/>
    <property type="evidence" value="ECO:0007669"/>
    <property type="project" value="TreeGrafter"/>
</dbReference>
<evidence type="ECO:0000256" key="2">
    <source>
        <dbReference type="ARBA" id="ARBA00022679"/>
    </source>
</evidence>
<dbReference type="PANTHER" id="PTHR10629">
    <property type="entry name" value="CYTOSINE-SPECIFIC METHYLTRANSFERASE"/>
    <property type="match status" value="1"/>
</dbReference>
<comment type="caution">
    <text evidence="8">The sequence shown here is derived from an EMBL/GenBank/DDBJ whole genome shotgun (WGS) entry which is preliminary data.</text>
</comment>
<dbReference type="GO" id="GO:0032259">
    <property type="term" value="P:methylation"/>
    <property type="evidence" value="ECO:0007669"/>
    <property type="project" value="UniProtKB-KW"/>
</dbReference>
<evidence type="ECO:0000256" key="5">
    <source>
        <dbReference type="PROSITE-ProRule" id="PRU01016"/>
    </source>
</evidence>
<dbReference type="InterPro" id="IPR001525">
    <property type="entry name" value="C5_MeTfrase"/>
</dbReference>
<comment type="catalytic activity">
    <reaction evidence="7">
        <text>a 2'-deoxycytidine in DNA + S-adenosyl-L-methionine = a 5-methyl-2'-deoxycytidine in DNA + S-adenosyl-L-homocysteine + H(+)</text>
        <dbReference type="Rhea" id="RHEA:13681"/>
        <dbReference type="Rhea" id="RHEA-COMP:11369"/>
        <dbReference type="Rhea" id="RHEA-COMP:11370"/>
        <dbReference type="ChEBI" id="CHEBI:15378"/>
        <dbReference type="ChEBI" id="CHEBI:57856"/>
        <dbReference type="ChEBI" id="CHEBI:59789"/>
        <dbReference type="ChEBI" id="CHEBI:85452"/>
        <dbReference type="ChEBI" id="CHEBI:85454"/>
        <dbReference type="EC" id="2.1.1.37"/>
    </reaction>
</comment>
<dbReference type="GO" id="GO:0009307">
    <property type="term" value="P:DNA restriction-modification system"/>
    <property type="evidence" value="ECO:0007669"/>
    <property type="project" value="UniProtKB-KW"/>
</dbReference>
<dbReference type="AlphaFoldDB" id="A0A921LVI1"/>
<dbReference type="Gene3D" id="3.40.50.150">
    <property type="entry name" value="Vaccinia Virus protein VP39"/>
    <property type="match status" value="1"/>
</dbReference>
<dbReference type="SUPFAM" id="SSF53335">
    <property type="entry name" value="S-adenosyl-L-methionine-dependent methyltransferases"/>
    <property type="match status" value="1"/>
</dbReference>
<keyword evidence="2 5" id="KW-0808">Transferase</keyword>
<evidence type="ECO:0000313" key="9">
    <source>
        <dbReference type="Proteomes" id="UP000753256"/>
    </source>
</evidence>
<proteinExistence type="inferred from homology"/>
<dbReference type="NCBIfam" id="TIGR00675">
    <property type="entry name" value="dcm"/>
    <property type="match status" value="1"/>
</dbReference>
<dbReference type="Proteomes" id="UP000753256">
    <property type="component" value="Unassembled WGS sequence"/>
</dbReference>
<dbReference type="PROSITE" id="PS51679">
    <property type="entry name" value="SAM_MT_C5"/>
    <property type="match status" value="1"/>
</dbReference>
<dbReference type="GO" id="GO:0044027">
    <property type="term" value="P:negative regulation of gene expression via chromosomal CpG island methylation"/>
    <property type="evidence" value="ECO:0007669"/>
    <property type="project" value="TreeGrafter"/>
</dbReference>
<dbReference type="InterPro" id="IPR031303">
    <property type="entry name" value="C5_meth_CS"/>
</dbReference>
<dbReference type="EC" id="2.1.1.37" evidence="7"/>
<dbReference type="RefSeq" id="WP_273191011.1">
    <property type="nucleotide sequence ID" value="NZ_DYUZ01000031.1"/>
</dbReference>
<reference evidence="8" key="1">
    <citation type="journal article" date="2021" name="PeerJ">
        <title>Extensive microbial diversity within the chicken gut microbiome revealed by metagenomics and culture.</title>
        <authorList>
            <person name="Gilroy R."/>
            <person name="Ravi A."/>
            <person name="Getino M."/>
            <person name="Pursley I."/>
            <person name="Horton D.L."/>
            <person name="Alikhan N.F."/>
            <person name="Baker D."/>
            <person name="Gharbi K."/>
            <person name="Hall N."/>
            <person name="Watson M."/>
            <person name="Adriaenssens E.M."/>
            <person name="Foster-Nyarko E."/>
            <person name="Jarju S."/>
            <person name="Secka A."/>
            <person name="Antonio M."/>
            <person name="Oren A."/>
            <person name="Chaudhuri R.R."/>
            <person name="La Ragione R."/>
            <person name="Hildebrand F."/>
            <person name="Pallen M.J."/>
        </authorList>
    </citation>
    <scope>NUCLEOTIDE SEQUENCE</scope>
    <source>
        <strain evidence="8">ChiHjej13B12-9602</strain>
    </source>
</reference>
<dbReference type="PANTHER" id="PTHR10629:SF52">
    <property type="entry name" value="DNA (CYTOSINE-5)-METHYLTRANSFERASE 1"/>
    <property type="match status" value="1"/>
</dbReference>
<dbReference type="GO" id="GO:0003886">
    <property type="term" value="F:DNA (cytosine-5-)-methyltransferase activity"/>
    <property type="evidence" value="ECO:0007669"/>
    <property type="project" value="UniProtKB-EC"/>
</dbReference>
<feature type="active site" evidence="5">
    <location>
        <position position="97"/>
    </location>
</feature>
<protein>
    <recommendedName>
        <fullName evidence="7">Cytosine-specific methyltransferase</fullName>
        <ecNumber evidence="7">2.1.1.37</ecNumber>
    </recommendedName>
</protein>
<evidence type="ECO:0000256" key="1">
    <source>
        <dbReference type="ARBA" id="ARBA00022603"/>
    </source>
</evidence>
<dbReference type="InterPro" id="IPR029063">
    <property type="entry name" value="SAM-dependent_MTases_sf"/>
</dbReference>
<evidence type="ECO:0000313" key="8">
    <source>
        <dbReference type="EMBL" id="HJG37910.1"/>
    </source>
</evidence>
<dbReference type="PROSITE" id="PS00095">
    <property type="entry name" value="C5_MTASE_2"/>
    <property type="match status" value="1"/>
</dbReference>
<name>A0A921LVI1_9ACTN</name>
<dbReference type="InterPro" id="IPR018117">
    <property type="entry name" value="C5_DNA_meth_AS"/>
</dbReference>
<gene>
    <name evidence="8" type="ORF">K8V70_08650</name>
</gene>
<keyword evidence="1 5" id="KW-0489">Methyltransferase</keyword>
<keyword evidence="3 5" id="KW-0949">S-adenosyl-L-methionine</keyword>